<accession>A0A151R1A4</accession>
<dbReference type="OMA" id="QKSRIAW"/>
<gene>
    <name evidence="1" type="ORF">KK1_042629</name>
</gene>
<sequence length="109" mass="13555">MKHSLIEWNKTMFRNIFYLKRRLLRRLQGITRELLRGPNNFLEKLQVELWAELDLVLKREEILWFQKSRCKWLKLGDKNTRYFHGATIVRRRKNRILKLKNDNDEWVTE</sequence>
<organism evidence="1 2">
    <name type="scientific">Cajanus cajan</name>
    <name type="common">Pigeon pea</name>
    <name type="synonym">Cajanus indicus</name>
    <dbReference type="NCBI Taxonomy" id="3821"/>
    <lineage>
        <taxon>Eukaryota</taxon>
        <taxon>Viridiplantae</taxon>
        <taxon>Streptophyta</taxon>
        <taxon>Embryophyta</taxon>
        <taxon>Tracheophyta</taxon>
        <taxon>Spermatophyta</taxon>
        <taxon>Magnoliopsida</taxon>
        <taxon>eudicotyledons</taxon>
        <taxon>Gunneridae</taxon>
        <taxon>Pentapetalae</taxon>
        <taxon>rosids</taxon>
        <taxon>fabids</taxon>
        <taxon>Fabales</taxon>
        <taxon>Fabaceae</taxon>
        <taxon>Papilionoideae</taxon>
        <taxon>50 kb inversion clade</taxon>
        <taxon>NPAAA clade</taxon>
        <taxon>indigoferoid/millettioid clade</taxon>
        <taxon>Phaseoleae</taxon>
        <taxon>Cajanus</taxon>
    </lineage>
</organism>
<protein>
    <submittedName>
        <fullName evidence="1">Uncharacterized protein</fullName>
    </submittedName>
</protein>
<name>A0A151R1A4_CAJCA</name>
<reference evidence="1" key="1">
    <citation type="journal article" date="2012" name="Nat. Biotechnol.">
        <title>Draft genome sequence of pigeonpea (Cajanus cajan), an orphan legume crop of resource-poor farmers.</title>
        <authorList>
            <person name="Varshney R.K."/>
            <person name="Chen W."/>
            <person name="Li Y."/>
            <person name="Bharti A.K."/>
            <person name="Saxena R.K."/>
            <person name="Schlueter J.A."/>
            <person name="Donoghue M.T."/>
            <person name="Azam S."/>
            <person name="Fan G."/>
            <person name="Whaley A.M."/>
            <person name="Farmer A.D."/>
            <person name="Sheridan J."/>
            <person name="Iwata A."/>
            <person name="Tuteja R."/>
            <person name="Penmetsa R.V."/>
            <person name="Wu W."/>
            <person name="Upadhyaya H.D."/>
            <person name="Yang S.P."/>
            <person name="Shah T."/>
            <person name="Saxena K.B."/>
            <person name="Michael T."/>
            <person name="McCombie W.R."/>
            <person name="Yang B."/>
            <person name="Zhang G."/>
            <person name="Yang H."/>
            <person name="Wang J."/>
            <person name="Spillane C."/>
            <person name="Cook D.R."/>
            <person name="May G.D."/>
            <person name="Xu X."/>
            <person name="Jackson S.A."/>
        </authorList>
    </citation>
    <scope>NUCLEOTIDE SEQUENCE [LARGE SCALE GENOMIC DNA]</scope>
</reference>
<evidence type="ECO:0000313" key="2">
    <source>
        <dbReference type="Proteomes" id="UP000075243"/>
    </source>
</evidence>
<keyword evidence="2" id="KW-1185">Reference proteome</keyword>
<dbReference type="Gramene" id="C.cajan_39100.t">
    <property type="protein sequence ID" value="C.cajan_39100.t.cds1"/>
    <property type="gene ID" value="C.cajan_39100"/>
</dbReference>
<proteinExistence type="predicted"/>
<dbReference type="EMBL" id="KQ484241">
    <property type="protein sequence ID" value="KYP36272.1"/>
    <property type="molecule type" value="Genomic_DNA"/>
</dbReference>
<dbReference type="AlphaFoldDB" id="A0A151R1A4"/>
<evidence type="ECO:0000313" key="1">
    <source>
        <dbReference type="EMBL" id="KYP36272.1"/>
    </source>
</evidence>
<dbReference type="Proteomes" id="UP000075243">
    <property type="component" value="Unassembled WGS sequence"/>
</dbReference>